<dbReference type="AlphaFoldDB" id="K7LV61"/>
<reference evidence="1" key="3">
    <citation type="submission" date="2018-07" db="EMBL/GenBank/DDBJ databases">
        <title>WGS assembly of Glycine max.</title>
        <authorList>
            <person name="Schmutz J."/>
            <person name="Cannon S."/>
            <person name="Schlueter J."/>
            <person name="Ma J."/>
            <person name="Mitros T."/>
            <person name="Nelson W."/>
            <person name="Hyten D."/>
            <person name="Song Q."/>
            <person name="Thelen J."/>
            <person name="Cheng J."/>
            <person name="Xu D."/>
            <person name="Hellsten U."/>
            <person name="May G."/>
            <person name="Yu Y."/>
            <person name="Sakurai T."/>
            <person name="Umezawa T."/>
            <person name="Bhattacharyya M."/>
            <person name="Sandhu D."/>
            <person name="Valliyodan B."/>
            <person name="Lindquist E."/>
            <person name="Peto M."/>
            <person name="Grant D."/>
            <person name="Shu S."/>
            <person name="Goodstein D."/>
            <person name="Barry K."/>
            <person name="Futrell-Griggs M."/>
            <person name="Abernathy B."/>
            <person name="Du J."/>
            <person name="Tian Z."/>
            <person name="Zhu L."/>
            <person name="Gill N."/>
            <person name="Joshi T."/>
            <person name="Libault M."/>
            <person name="Sethuraman A."/>
            <person name="Zhang X."/>
            <person name="Shinozaki K."/>
            <person name="Nguyen H."/>
            <person name="Wing R."/>
            <person name="Cregan P."/>
            <person name="Specht J."/>
            <person name="Grimwood J."/>
            <person name="Rokhsar D."/>
            <person name="Stacey G."/>
            <person name="Shoemaker R."/>
            <person name="Jackson S."/>
        </authorList>
    </citation>
    <scope>NUCLEOTIDE SEQUENCE</scope>
    <source>
        <tissue evidence="1">Callus</tissue>
    </source>
</reference>
<proteinExistence type="predicted"/>
<reference evidence="1 2" key="1">
    <citation type="journal article" date="2010" name="Nature">
        <title>Genome sequence of the palaeopolyploid soybean.</title>
        <authorList>
            <person name="Schmutz J."/>
            <person name="Cannon S.B."/>
            <person name="Schlueter J."/>
            <person name="Ma J."/>
            <person name="Mitros T."/>
            <person name="Nelson W."/>
            <person name="Hyten D.L."/>
            <person name="Song Q."/>
            <person name="Thelen J.J."/>
            <person name="Cheng J."/>
            <person name="Xu D."/>
            <person name="Hellsten U."/>
            <person name="May G.D."/>
            <person name="Yu Y."/>
            <person name="Sakurai T."/>
            <person name="Umezawa T."/>
            <person name="Bhattacharyya M.K."/>
            <person name="Sandhu D."/>
            <person name="Valliyodan B."/>
            <person name="Lindquist E."/>
            <person name="Peto M."/>
            <person name="Grant D."/>
            <person name="Shu S."/>
            <person name="Goodstein D."/>
            <person name="Barry K."/>
            <person name="Futrell-Griggs M."/>
            <person name="Abernathy B."/>
            <person name="Du J."/>
            <person name="Tian Z."/>
            <person name="Zhu L."/>
            <person name="Gill N."/>
            <person name="Joshi T."/>
            <person name="Libault M."/>
            <person name="Sethuraman A."/>
            <person name="Zhang X.-C."/>
            <person name="Shinozaki K."/>
            <person name="Nguyen H.T."/>
            <person name="Wing R.A."/>
            <person name="Cregan P."/>
            <person name="Specht J."/>
            <person name="Grimwood J."/>
            <person name="Rokhsar D."/>
            <person name="Stacey G."/>
            <person name="Shoemaker R.C."/>
            <person name="Jackson S.A."/>
        </authorList>
    </citation>
    <scope>NUCLEOTIDE SEQUENCE [LARGE SCALE GENOMIC DNA]</scope>
    <source>
        <strain evidence="2">cv. Williams 82</strain>
        <tissue evidence="1">Callus</tissue>
    </source>
</reference>
<dbReference type="Pfam" id="PF10508">
    <property type="entry name" value="Proteasom_PSMB"/>
    <property type="match status" value="1"/>
</dbReference>
<organism evidence="2">
    <name type="scientific">Glycine max</name>
    <name type="common">Soybean</name>
    <name type="synonym">Glycine hispida</name>
    <dbReference type="NCBI Taxonomy" id="3847"/>
    <lineage>
        <taxon>Eukaryota</taxon>
        <taxon>Viridiplantae</taxon>
        <taxon>Streptophyta</taxon>
        <taxon>Embryophyta</taxon>
        <taxon>Tracheophyta</taxon>
        <taxon>Spermatophyta</taxon>
        <taxon>Magnoliopsida</taxon>
        <taxon>eudicotyledons</taxon>
        <taxon>Gunneridae</taxon>
        <taxon>Pentapetalae</taxon>
        <taxon>rosids</taxon>
        <taxon>fabids</taxon>
        <taxon>Fabales</taxon>
        <taxon>Fabaceae</taxon>
        <taxon>Papilionoideae</taxon>
        <taxon>50 kb inversion clade</taxon>
        <taxon>NPAAA clade</taxon>
        <taxon>indigoferoid/millettioid clade</taxon>
        <taxon>Phaseoleae</taxon>
        <taxon>Glycine</taxon>
        <taxon>Glycine subgen. Soja</taxon>
    </lineage>
</organism>
<dbReference type="FunCoup" id="K7LV61">
    <property type="interactions" value="4011"/>
</dbReference>
<name>K7LV61_SOYBN</name>
<dbReference type="GO" id="GO:0043248">
    <property type="term" value="P:proteasome assembly"/>
    <property type="evidence" value="ECO:0007669"/>
    <property type="project" value="InterPro"/>
</dbReference>
<accession>K7LV61</accession>
<dbReference type="Gramene" id="KRH26237">
    <property type="protein sequence ID" value="KRH26237"/>
    <property type="gene ID" value="GLYMA_12G162200"/>
</dbReference>
<dbReference type="InParanoid" id="K7LV61"/>
<dbReference type="PANTHER" id="PTHR13554">
    <property type="entry name" value="26S PROTEASOME NON-ATPASE REGULATORY SUBUNIT 5-RELATED"/>
    <property type="match status" value="1"/>
</dbReference>
<evidence type="ECO:0000313" key="1">
    <source>
        <dbReference type="EMBL" id="KRH26237.1"/>
    </source>
</evidence>
<dbReference type="eggNOG" id="KOG4413">
    <property type="taxonomic scope" value="Eukaryota"/>
</dbReference>
<evidence type="ECO:0000313" key="3">
    <source>
        <dbReference type="Proteomes" id="UP000008827"/>
    </source>
</evidence>
<dbReference type="InterPro" id="IPR019538">
    <property type="entry name" value="PSMD5"/>
</dbReference>
<dbReference type="PANTHER" id="PTHR13554:SF10">
    <property type="entry name" value="26S PROTEASOME NON-ATPASE REGULATORY SUBUNIT 5"/>
    <property type="match status" value="1"/>
</dbReference>
<protein>
    <recommendedName>
        <fullName evidence="4">26S proteasome non-ATPase regulatory subunit 5</fullName>
    </recommendedName>
</protein>
<sequence length="384" mass="41989">MVDSSQLLEAASDFAHYTGAHSDDSARDFLNRFPLPVIFSALQTQFDVPGLENTLVTCLERLFNTKLGASLIPQYMPFVQVGLQADSQAVRSLACKTVTCLIENLDNDHKVAASVRLIKDFNMYPLLLDCFIKGKMLPCWGCSSSFLKCPCVKVVISSIDGRLQSLDALDRDECETALESLGHMGSYIQGATLLLSGSSPAARHVIDAAFEGQGPTGHGKQLFTLHALGNISGKTRSENSIILNAEAEVNLRRLIYETASRSTKLTPSGLFLSVLQQDSEMRLAGYRMLSELVARPWCLMEICSKQEIINKVTDPSTETTKIGMEGRYDCCKAIHKSLTVSSRVSANPAFAGIAAKLQEAVEMGPYLIKRHVEAQPAVMTADRF</sequence>
<evidence type="ECO:0008006" key="4">
    <source>
        <dbReference type="Google" id="ProtNLM"/>
    </source>
</evidence>
<evidence type="ECO:0000313" key="2">
    <source>
        <dbReference type="EnsemblPlants" id="KRH26237"/>
    </source>
</evidence>
<dbReference type="EnsemblPlants" id="KRH26237">
    <property type="protein sequence ID" value="KRH26237"/>
    <property type="gene ID" value="GLYMA_12G162200"/>
</dbReference>
<dbReference type="EMBL" id="CM000845">
    <property type="protein sequence ID" value="KRH26237.1"/>
    <property type="molecule type" value="Genomic_DNA"/>
</dbReference>
<dbReference type="STRING" id="3847.K7LV61"/>
<dbReference type="PaxDb" id="3847-GLYMA12G26454.1"/>
<reference evidence="2" key="2">
    <citation type="submission" date="2018-02" db="UniProtKB">
        <authorList>
            <consortium name="EnsemblPlants"/>
        </authorList>
    </citation>
    <scope>IDENTIFICATION</scope>
    <source>
        <strain evidence="2">Williams 82</strain>
    </source>
</reference>
<keyword evidence="3" id="KW-1185">Reference proteome</keyword>
<gene>
    <name evidence="1" type="ORF">GLYMA_12G162200</name>
</gene>
<dbReference type="HOGENOM" id="CLU_038521_0_0_1"/>
<dbReference type="Proteomes" id="UP000008827">
    <property type="component" value="Chromosome 12"/>
</dbReference>